<evidence type="ECO:0000313" key="2">
    <source>
        <dbReference type="EMBL" id="WDI33206.1"/>
    </source>
</evidence>
<dbReference type="Proteomes" id="UP001214043">
    <property type="component" value="Chromosome"/>
</dbReference>
<keyword evidence="1" id="KW-0732">Signal</keyword>
<dbReference type="KEGG" id="hfl:PUV54_08350"/>
<evidence type="ECO:0000256" key="1">
    <source>
        <dbReference type="SAM" id="SignalP"/>
    </source>
</evidence>
<accession>A0AAF0CG85</accession>
<keyword evidence="3" id="KW-1185">Reference proteome</keyword>
<dbReference type="RefSeq" id="WP_274495176.1">
    <property type="nucleotide sequence ID" value="NZ_CP118166.1"/>
</dbReference>
<organism evidence="2 3">
    <name type="scientific">Hyphococcus flavus</name>
    <dbReference type="NCBI Taxonomy" id="1866326"/>
    <lineage>
        <taxon>Bacteria</taxon>
        <taxon>Pseudomonadati</taxon>
        <taxon>Pseudomonadota</taxon>
        <taxon>Alphaproteobacteria</taxon>
        <taxon>Parvularculales</taxon>
        <taxon>Parvularculaceae</taxon>
        <taxon>Hyphococcus</taxon>
    </lineage>
</organism>
<sequence length="229" mass="24863">MVLKLLRASGFSACCLFLLAGASAIAQTDSYIYDGFTIEQLEEILSELHYNNDAMTVVRRQTSAGSPYLVLTAPELDMPISVGGIGSQYKDSNGGPFEGILILTVLPKDELSNIEFNLSNSRSFYFKVIDARSSIILRTEILAAGGITKEVVMNAIQVFVDRRAEFLTENRTTVSYSPPGNKTEEAAREAARNIYGPSTAPTVNIKAANAASHIMNRDIEALIDTASDQ</sequence>
<dbReference type="EMBL" id="CP118166">
    <property type="protein sequence ID" value="WDI33206.1"/>
    <property type="molecule type" value="Genomic_DNA"/>
</dbReference>
<name>A0AAF0CG85_9PROT</name>
<reference evidence="2" key="1">
    <citation type="submission" date="2023-02" db="EMBL/GenBank/DDBJ databases">
        <title>Genome sequence of Hyphococcus flavus.</title>
        <authorList>
            <person name="Rong J.-C."/>
            <person name="Zhao Q."/>
            <person name="Yi M."/>
            <person name="Wu J.-Y."/>
        </authorList>
    </citation>
    <scope>NUCLEOTIDE SEQUENCE</scope>
    <source>
        <strain evidence="2">MCCC 1K03223</strain>
    </source>
</reference>
<feature type="chain" id="PRO_5042238222" evidence="1">
    <location>
        <begin position="27"/>
        <end position="229"/>
    </location>
</feature>
<feature type="signal peptide" evidence="1">
    <location>
        <begin position="1"/>
        <end position="26"/>
    </location>
</feature>
<gene>
    <name evidence="2" type="ORF">PUV54_08350</name>
</gene>
<dbReference type="AlphaFoldDB" id="A0AAF0CG85"/>
<evidence type="ECO:0000313" key="3">
    <source>
        <dbReference type="Proteomes" id="UP001214043"/>
    </source>
</evidence>
<protein>
    <submittedName>
        <fullName evidence="2">Uncharacterized protein</fullName>
    </submittedName>
</protein>
<proteinExistence type="predicted"/>